<feature type="compositionally biased region" description="Polar residues" evidence="10">
    <location>
        <begin position="383"/>
        <end position="393"/>
    </location>
</feature>
<dbReference type="Pfam" id="PF00105">
    <property type="entry name" value="zf-C4"/>
    <property type="match status" value="1"/>
</dbReference>
<evidence type="ECO:0000256" key="9">
    <source>
        <dbReference type="ARBA" id="ARBA00023242"/>
    </source>
</evidence>
<accession>A0AAE0YYZ7</accession>
<keyword evidence="4" id="KW-0862">Zinc</keyword>
<feature type="region of interest" description="Disordered" evidence="10">
    <location>
        <begin position="508"/>
        <end position="556"/>
    </location>
</feature>
<evidence type="ECO:0000256" key="7">
    <source>
        <dbReference type="ARBA" id="ARBA00023163"/>
    </source>
</evidence>
<keyword evidence="9" id="KW-0539">Nucleus</keyword>
<keyword evidence="14" id="KW-1185">Reference proteome</keyword>
<feature type="compositionally biased region" description="Basic and acidic residues" evidence="10">
    <location>
        <begin position="820"/>
        <end position="829"/>
    </location>
</feature>
<comment type="caution">
    <text evidence="13">The sequence shown here is derived from an EMBL/GenBank/DDBJ whole genome shotgun (WGS) entry which is preliminary data.</text>
</comment>
<evidence type="ECO:0000313" key="14">
    <source>
        <dbReference type="Proteomes" id="UP001283361"/>
    </source>
</evidence>
<comment type="similarity">
    <text evidence="1">Belongs to the nuclear hormone receptor family.</text>
</comment>
<feature type="compositionally biased region" description="Polar residues" evidence="10">
    <location>
        <begin position="864"/>
        <end position="876"/>
    </location>
</feature>
<feature type="compositionally biased region" description="Polar residues" evidence="10">
    <location>
        <begin position="831"/>
        <end position="853"/>
    </location>
</feature>
<keyword evidence="3" id="KW-0863">Zinc-finger</keyword>
<dbReference type="SMART" id="SM00399">
    <property type="entry name" value="ZnF_C4"/>
    <property type="match status" value="1"/>
</dbReference>
<dbReference type="SMART" id="SM00430">
    <property type="entry name" value="HOLI"/>
    <property type="match status" value="1"/>
</dbReference>
<dbReference type="GO" id="GO:0004879">
    <property type="term" value="F:nuclear receptor activity"/>
    <property type="evidence" value="ECO:0007669"/>
    <property type="project" value="TreeGrafter"/>
</dbReference>
<evidence type="ECO:0000256" key="6">
    <source>
        <dbReference type="ARBA" id="ARBA00023125"/>
    </source>
</evidence>
<reference evidence="13" key="1">
    <citation type="journal article" date="2023" name="G3 (Bethesda)">
        <title>A reference genome for the long-term kleptoplast-retaining sea slug Elysia crispata morphotype clarki.</title>
        <authorList>
            <person name="Eastman K.E."/>
            <person name="Pendleton A.L."/>
            <person name="Shaikh M.A."/>
            <person name="Suttiyut T."/>
            <person name="Ogas R."/>
            <person name="Tomko P."/>
            <person name="Gavelis G."/>
            <person name="Widhalm J.R."/>
            <person name="Wisecaver J.H."/>
        </authorList>
    </citation>
    <scope>NUCLEOTIDE SEQUENCE</scope>
    <source>
        <strain evidence="13">ECLA1</strain>
    </source>
</reference>
<feature type="domain" description="NR LBD" evidence="12">
    <location>
        <begin position="880"/>
        <end position="1128"/>
    </location>
</feature>
<dbReference type="PRINTS" id="PR00047">
    <property type="entry name" value="STROIDFINGER"/>
</dbReference>
<evidence type="ECO:0000256" key="4">
    <source>
        <dbReference type="ARBA" id="ARBA00022833"/>
    </source>
</evidence>
<keyword evidence="7" id="KW-0804">Transcription</keyword>
<dbReference type="CDD" id="cd06916">
    <property type="entry name" value="NR_DBD_like"/>
    <property type="match status" value="1"/>
</dbReference>
<feature type="region of interest" description="Disordered" evidence="10">
    <location>
        <begin position="299"/>
        <end position="319"/>
    </location>
</feature>
<evidence type="ECO:0000256" key="8">
    <source>
        <dbReference type="ARBA" id="ARBA00023170"/>
    </source>
</evidence>
<evidence type="ECO:0000259" key="11">
    <source>
        <dbReference type="PROSITE" id="PS51030"/>
    </source>
</evidence>
<dbReference type="InterPro" id="IPR050234">
    <property type="entry name" value="Nuclear_hormone_rcpt_NR1"/>
</dbReference>
<evidence type="ECO:0000256" key="3">
    <source>
        <dbReference type="ARBA" id="ARBA00022771"/>
    </source>
</evidence>
<sequence length="1141" mass="125813">MPHGAIPFPFGSCRICDDKATGIHYGVATCEGCKGFFKRSLPKRDRYSCFFGGQCKITRFNRNRCKACRFKRCLDNGMAVEAVKMGRIPKMEKERALYEAQGTTGSTPCPGDDDAEDMEHDYPLDYEVRNQCDSVSSYRDTSLTADLSVAGATSESGTSSGRAADNFHSALCPLSRHDANQSENLSEELTMEGPNRTVHDFARNGSFNGPSSGVNGNLHHFNRNIDGFGEFQSSVRINASSQQLSDKGPEFDHVVLPVSYHPSVASYRDYTQPIHSQISSSKQQPVLSWDDHHIPSGHNSQSFGLHQSPTSTHFLPSRTTGHSYEAFESAQNGYDQGFPLTAKNNNLQRSFSYEIKREALDLSDPRQEQHKEHPAHDVKRSNYHQSNVQQPQTYSNYKMLKSDFDSFSQRKRQSGTSENGQKELASRRTEYFFPEDMVHCHNPFAHASCNDDVTRISHSRKILDTDSCKMALEDKRSIRSGGMIEGSSVGERINSGLAISNQINSASFASSTHHQQPQDKPLNNQSFPFSSGSDNDDIGDTKSFESAASTTSGCSGRRTAYSPDVVKVLLNQVGGERLKGLKQHLMTSIAPACCPEEFQAAADLLRQYSEIPSPTAGVGANSTQTFCQPNTSCVTFQPSQTVQMDTPEQGLFLSDKSLTPTPVSTYVTGVFHQMQSENTQTPASSRSVAHDITDNIKQDDLMVTNKHTNQLANAETRRHILGNQNTSTVSFSVLDGDMCSSAQSATVTSCQELASHSNLNASNNVNNFALASHSNLNTSNNMNNFASPKPLNHWASDCTARESSSTAPNYRGGSNMLSDQDQRSLHHLENYGNSFPSREEGQNPSNTPPMNETSSRETLRHCGSDNSLSSGQTQTGEEMSLSDLALTLSSAYHTHMVLFKVMHDDMQHILKGEAAMQVHPMIPEAKSVVYEQLIGSIEAINKAIIGFCNCVPGLSTLPKSDKDYLTKRAYYDIWMLTNSKLFYEGQTYLRLPDGTYYTREWMETILNEQIVQVFFNFSVAFNSLGLSDLEVAILCAIQLTSPGNESPGVCGITCREKVEHINSQLVDLLVLEVGRKHTGSGPRVLVDIFRLLPSLAEINTLQQEIIANFAADTVPENVNYSPKPTPLADLSEDQLNAVLSE</sequence>
<dbReference type="InterPro" id="IPR000536">
    <property type="entry name" value="Nucl_hrmn_rcpt_lig-bd"/>
</dbReference>
<feature type="domain" description="Nuclear receptor" evidence="11">
    <location>
        <begin position="10"/>
        <end position="85"/>
    </location>
</feature>
<keyword evidence="8" id="KW-0675">Receptor</keyword>
<dbReference type="GO" id="GO:0000978">
    <property type="term" value="F:RNA polymerase II cis-regulatory region sequence-specific DNA binding"/>
    <property type="evidence" value="ECO:0007669"/>
    <property type="project" value="TreeGrafter"/>
</dbReference>
<dbReference type="PROSITE" id="PS00031">
    <property type="entry name" value="NUCLEAR_REC_DBD_1"/>
    <property type="match status" value="1"/>
</dbReference>
<dbReference type="InterPro" id="IPR035500">
    <property type="entry name" value="NHR-like_dom_sf"/>
</dbReference>
<dbReference type="GO" id="GO:0045944">
    <property type="term" value="P:positive regulation of transcription by RNA polymerase II"/>
    <property type="evidence" value="ECO:0007669"/>
    <property type="project" value="TreeGrafter"/>
</dbReference>
<dbReference type="GO" id="GO:0009755">
    <property type="term" value="P:hormone-mediated signaling pathway"/>
    <property type="evidence" value="ECO:0007669"/>
    <property type="project" value="TreeGrafter"/>
</dbReference>
<feature type="compositionally biased region" description="Polar residues" evidence="10">
    <location>
        <begin position="544"/>
        <end position="554"/>
    </location>
</feature>
<dbReference type="FunFam" id="3.30.50.10:FF:000030">
    <property type="entry name" value="Nuclear Hormone Receptor family"/>
    <property type="match status" value="1"/>
</dbReference>
<dbReference type="PROSITE" id="PS51843">
    <property type="entry name" value="NR_LBD"/>
    <property type="match status" value="1"/>
</dbReference>
<evidence type="ECO:0000256" key="10">
    <source>
        <dbReference type="SAM" id="MobiDB-lite"/>
    </source>
</evidence>
<feature type="compositionally biased region" description="Basic and acidic residues" evidence="10">
    <location>
        <begin position="854"/>
        <end position="863"/>
    </location>
</feature>
<evidence type="ECO:0000256" key="1">
    <source>
        <dbReference type="ARBA" id="ARBA00005993"/>
    </source>
</evidence>
<feature type="compositionally biased region" description="Polar residues" evidence="10">
    <location>
        <begin position="521"/>
        <end position="533"/>
    </location>
</feature>
<dbReference type="InterPro" id="IPR013088">
    <property type="entry name" value="Znf_NHR/GATA"/>
</dbReference>
<dbReference type="PANTHER" id="PTHR24082:SF473">
    <property type="entry name" value="ECDYSONE-INDUCED PROTEIN 75B, ISOFORM B"/>
    <property type="match status" value="1"/>
</dbReference>
<feature type="region of interest" description="Disordered" evidence="10">
    <location>
        <begin position="99"/>
        <end position="118"/>
    </location>
</feature>
<keyword evidence="2" id="KW-0479">Metal-binding</keyword>
<gene>
    <name evidence="13" type="ORF">RRG08_062184</name>
</gene>
<dbReference type="GO" id="GO:0030154">
    <property type="term" value="P:cell differentiation"/>
    <property type="evidence" value="ECO:0007669"/>
    <property type="project" value="TreeGrafter"/>
</dbReference>
<dbReference type="EMBL" id="JAWDGP010005094">
    <property type="protein sequence ID" value="KAK3759652.1"/>
    <property type="molecule type" value="Genomic_DNA"/>
</dbReference>
<evidence type="ECO:0000259" key="12">
    <source>
        <dbReference type="PROSITE" id="PS51843"/>
    </source>
</evidence>
<feature type="compositionally biased region" description="Basic and acidic residues" evidence="10">
    <location>
        <begin position="361"/>
        <end position="380"/>
    </location>
</feature>
<proteinExistence type="inferred from homology"/>
<evidence type="ECO:0000313" key="13">
    <source>
        <dbReference type="EMBL" id="KAK3759652.1"/>
    </source>
</evidence>
<dbReference type="PROSITE" id="PS51030">
    <property type="entry name" value="NUCLEAR_REC_DBD_2"/>
    <property type="match status" value="1"/>
</dbReference>
<dbReference type="Gene3D" id="1.10.565.10">
    <property type="entry name" value="Retinoid X Receptor"/>
    <property type="match status" value="1"/>
</dbReference>
<dbReference type="GO" id="GO:0008270">
    <property type="term" value="F:zinc ion binding"/>
    <property type="evidence" value="ECO:0007669"/>
    <property type="project" value="UniProtKB-KW"/>
</dbReference>
<feature type="region of interest" description="Disordered" evidence="10">
    <location>
        <begin position="796"/>
        <end position="876"/>
    </location>
</feature>
<name>A0AAE0YYZ7_9GAST</name>
<dbReference type="GO" id="GO:0000122">
    <property type="term" value="P:negative regulation of transcription by RNA polymerase II"/>
    <property type="evidence" value="ECO:0007669"/>
    <property type="project" value="TreeGrafter"/>
</dbReference>
<feature type="region of interest" description="Disordered" evidence="10">
    <location>
        <begin position="406"/>
        <end position="425"/>
    </location>
</feature>
<keyword evidence="5" id="KW-0805">Transcription regulation</keyword>
<evidence type="ECO:0000256" key="2">
    <source>
        <dbReference type="ARBA" id="ARBA00022723"/>
    </source>
</evidence>
<feature type="region of interest" description="Disordered" evidence="10">
    <location>
        <begin position="361"/>
        <end position="393"/>
    </location>
</feature>
<dbReference type="Gene3D" id="3.30.50.10">
    <property type="entry name" value="Erythroid Transcription Factor GATA-1, subunit A"/>
    <property type="match status" value="1"/>
</dbReference>
<dbReference type="InterPro" id="IPR001628">
    <property type="entry name" value="Znf_hrmn_rcpt"/>
</dbReference>
<evidence type="ECO:0000256" key="5">
    <source>
        <dbReference type="ARBA" id="ARBA00023015"/>
    </source>
</evidence>
<keyword evidence="6" id="KW-0238">DNA-binding</keyword>
<dbReference type="AlphaFoldDB" id="A0AAE0YYZ7"/>
<protein>
    <submittedName>
        <fullName evidence="13">Uncharacterized protein</fullName>
    </submittedName>
</protein>
<dbReference type="Proteomes" id="UP001283361">
    <property type="component" value="Unassembled WGS sequence"/>
</dbReference>
<dbReference type="SUPFAM" id="SSF48508">
    <property type="entry name" value="Nuclear receptor ligand-binding domain"/>
    <property type="match status" value="1"/>
</dbReference>
<dbReference type="PANTHER" id="PTHR24082">
    <property type="entry name" value="NUCLEAR HORMONE RECEPTOR"/>
    <property type="match status" value="1"/>
</dbReference>
<organism evidence="13 14">
    <name type="scientific">Elysia crispata</name>
    <name type="common">lettuce slug</name>
    <dbReference type="NCBI Taxonomy" id="231223"/>
    <lineage>
        <taxon>Eukaryota</taxon>
        <taxon>Metazoa</taxon>
        <taxon>Spiralia</taxon>
        <taxon>Lophotrochozoa</taxon>
        <taxon>Mollusca</taxon>
        <taxon>Gastropoda</taxon>
        <taxon>Heterobranchia</taxon>
        <taxon>Euthyneura</taxon>
        <taxon>Panpulmonata</taxon>
        <taxon>Sacoglossa</taxon>
        <taxon>Placobranchoidea</taxon>
        <taxon>Plakobranchidae</taxon>
        <taxon>Elysia</taxon>
    </lineage>
</organism>
<dbReference type="SUPFAM" id="SSF57716">
    <property type="entry name" value="Glucocorticoid receptor-like (DNA-binding domain)"/>
    <property type="match status" value="1"/>
</dbReference>